<dbReference type="Proteomes" id="UP001186974">
    <property type="component" value="Unassembled WGS sequence"/>
</dbReference>
<name>A0ACC3D211_9PEZI</name>
<reference evidence="1" key="1">
    <citation type="submission" date="2024-09" db="EMBL/GenBank/DDBJ databases">
        <title>Black Yeasts Isolated from many extreme environments.</title>
        <authorList>
            <person name="Coleine C."/>
            <person name="Stajich J.E."/>
            <person name="Selbmann L."/>
        </authorList>
    </citation>
    <scope>NUCLEOTIDE SEQUENCE</scope>
    <source>
        <strain evidence="1">CCFEE 5737</strain>
    </source>
</reference>
<keyword evidence="2" id="KW-1185">Reference proteome</keyword>
<protein>
    <submittedName>
        <fullName evidence="1">Uncharacterized protein</fullName>
    </submittedName>
</protein>
<proteinExistence type="predicted"/>
<gene>
    <name evidence="1" type="ORF">LTS18_008003</name>
</gene>
<dbReference type="EMBL" id="JAWDJW010008379">
    <property type="protein sequence ID" value="KAK3060676.1"/>
    <property type="molecule type" value="Genomic_DNA"/>
</dbReference>
<evidence type="ECO:0000313" key="1">
    <source>
        <dbReference type="EMBL" id="KAK3060676.1"/>
    </source>
</evidence>
<accession>A0ACC3D211</accession>
<sequence>MCKQPDHYPRKCDEIEQKAKEDGSAFRKMVEEAMSAALIKPNVEAIRQDVIKKIRAEHPDLKEEDIDVKFSDKVKQDDERNIARAEHPELDMEEPLAFLQQANQFNAIGTGAAVGMHMGVMGRGGDFEMGIHMNGLNPNGAQRFGPRPSPGAWWGQQGPEVFNPRMADMFGPMPHHAWAHQRWAEGVDPRVAAELGGPPPHLTRQWERQQQQKLAVANWNPNFAGVAGGPPVLRPREQQTWAGGLNALEAQNAMHHDPWAQDRGQERRSRRRRRRRPFFGDDRG</sequence>
<comment type="caution">
    <text evidence="1">The sequence shown here is derived from an EMBL/GenBank/DDBJ whole genome shotgun (WGS) entry which is preliminary data.</text>
</comment>
<organism evidence="1 2">
    <name type="scientific">Coniosporium uncinatum</name>
    <dbReference type="NCBI Taxonomy" id="93489"/>
    <lineage>
        <taxon>Eukaryota</taxon>
        <taxon>Fungi</taxon>
        <taxon>Dikarya</taxon>
        <taxon>Ascomycota</taxon>
        <taxon>Pezizomycotina</taxon>
        <taxon>Dothideomycetes</taxon>
        <taxon>Dothideomycetes incertae sedis</taxon>
        <taxon>Coniosporium</taxon>
    </lineage>
</organism>
<evidence type="ECO:0000313" key="2">
    <source>
        <dbReference type="Proteomes" id="UP001186974"/>
    </source>
</evidence>